<keyword evidence="3" id="KW-1185">Reference proteome</keyword>
<keyword evidence="1" id="KW-0812">Transmembrane</keyword>
<dbReference type="STRING" id="1159016.SAMN02927937_01177"/>
<evidence type="ECO:0000256" key="1">
    <source>
        <dbReference type="SAM" id="Phobius"/>
    </source>
</evidence>
<feature type="transmembrane region" description="Helical" evidence="1">
    <location>
        <begin position="114"/>
        <end position="135"/>
    </location>
</feature>
<keyword evidence="1" id="KW-1133">Transmembrane helix</keyword>
<gene>
    <name evidence="2" type="ORF">SAMN02927937_01177</name>
</gene>
<organism evidence="2 3">
    <name type="scientific">Paenimyroides marinum</name>
    <dbReference type="NCBI Taxonomy" id="1159016"/>
    <lineage>
        <taxon>Bacteria</taxon>
        <taxon>Pseudomonadati</taxon>
        <taxon>Bacteroidota</taxon>
        <taxon>Flavobacteriia</taxon>
        <taxon>Flavobacteriales</taxon>
        <taxon>Flavobacteriaceae</taxon>
        <taxon>Paenimyroides</taxon>
    </lineage>
</organism>
<sequence>MRMMKKFRNILAVIAGLVIGSLVNMALIMISGKIIPLPEGIDNQTAEGLAAGIHLFEPKHFIFPFLAHALGTFVGAFLATKLSNPKSIIGSMIIGVLFLAGGISMVLQLPESPLWFNCVDLIFAYVPMVYIGYVLGRSK</sequence>
<feature type="transmembrane region" description="Helical" evidence="1">
    <location>
        <begin position="61"/>
        <end position="80"/>
    </location>
</feature>
<keyword evidence="1" id="KW-0472">Membrane</keyword>
<reference evidence="2 3" key="1">
    <citation type="submission" date="2016-10" db="EMBL/GenBank/DDBJ databases">
        <authorList>
            <person name="de Groot N.N."/>
        </authorList>
    </citation>
    <scope>NUCLEOTIDE SEQUENCE [LARGE SCALE GENOMIC DNA]</scope>
    <source>
        <strain evidence="2 3">CGMCC 1.10825</strain>
    </source>
</reference>
<dbReference type="Proteomes" id="UP000199634">
    <property type="component" value="Unassembled WGS sequence"/>
</dbReference>
<dbReference type="AlphaFoldDB" id="A0A1H6KFG6"/>
<name>A0A1H6KFG6_9FLAO</name>
<evidence type="ECO:0000313" key="2">
    <source>
        <dbReference type="EMBL" id="SEH74229.1"/>
    </source>
</evidence>
<protein>
    <submittedName>
        <fullName evidence="2">Uncharacterized protein</fullName>
    </submittedName>
</protein>
<feature type="transmembrane region" description="Helical" evidence="1">
    <location>
        <begin position="87"/>
        <end position="108"/>
    </location>
</feature>
<dbReference type="EMBL" id="FNXE01000012">
    <property type="protein sequence ID" value="SEH74229.1"/>
    <property type="molecule type" value="Genomic_DNA"/>
</dbReference>
<accession>A0A1H6KFG6</accession>
<evidence type="ECO:0000313" key="3">
    <source>
        <dbReference type="Proteomes" id="UP000199634"/>
    </source>
</evidence>
<proteinExistence type="predicted"/>